<organism evidence="4 5">
    <name type="scientific">Solimicrobium silvestre</name>
    <dbReference type="NCBI Taxonomy" id="2099400"/>
    <lineage>
        <taxon>Bacteria</taxon>
        <taxon>Pseudomonadati</taxon>
        <taxon>Pseudomonadota</taxon>
        <taxon>Betaproteobacteria</taxon>
        <taxon>Burkholderiales</taxon>
        <taxon>Oxalobacteraceae</taxon>
        <taxon>Solimicrobium</taxon>
    </lineage>
</organism>
<evidence type="ECO:0008006" key="6">
    <source>
        <dbReference type="Google" id="ProtNLM"/>
    </source>
</evidence>
<dbReference type="GO" id="GO:0046872">
    <property type="term" value="F:metal ion binding"/>
    <property type="evidence" value="ECO:0007669"/>
    <property type="project" value="UniProtKB-KW"/>
</dbReference>
<dbReference type="EMBL" id="PUGF01000011">
    <property type="protein sequence ID" value="PRC92771.1"/>
    <property type="molecule type" value="Genomic_DNA"/>
</dbReference>
<dbReference type="Proteomes" id="UP000237839">
    <property type="component" value="Unassembled WGS sequence"/>
</dbReference>
<comment type="similarity">
    <text evidence="1">Belongs to the DinB family.</text>
</comment>
<keyword evidence="5" id="KW-1185">Reference proteome</keyword>
<feature type="binding site" evidence="3">
    <location>
        <position position="134"/>
    </location>
    <ligand>
        <name>a divalent metal cation</name>
        <dbReference type="ChEBI" id="CHEBI:60240"/>
    </ligand>
</feature>
<protein>
    <recommendedName>
        <fullName evidence="6">DinB family</fullName>
    </recommendedName>
</protein>
<accession>A0A2S9GYI2</accession>
<dbReference type="AlphaFoldDB" id="A0A2S9GYI2"/>
<keyword evidence="2 3" id="KW-0479">Metal-binding</keyword>
<dbReference type="InterPro" id="IPR034660">
    <property type="entry name" value="DinB/YfiT-like"/>
</dbReference>
<proteinExistence type="inferred from homology"/>
<sequence length="169" mass="19496">MSTLTLLHTLFEYQAWANGEFLEKMKSFDAELHNDRRHTAMRLINHTCIVSQIFAAHLTGANHNLTTDNPIDTPSLEDLREAVAASDRWYLTYLENLTPDQLSESIPFVFTDGDKGYMSREEMLTHVVVHHGYHRGEVGRIMGQISLPIPWDTYAVYLHQTEPLRRLKT</sequence>
<dbReference type="Pfam" id="PF05163">
    <property type="entry name" value="DinB"/>
    <property type="match status" value="1"/>
</dbReference>
<feature type="binding site" evidence="3">
    <location>
        <position position="46"/>
    </location>
    <ligand>
        <name>a divalent metal cation</name>
        <dbReference type="ChEBI" id="CHEBI:60240"/>
    </ligand>
</feature>
<evidence type="ECO:0000256" key="1">
    <source>
        <dbReference type="ARBA" id="ARBA00008635"/>
    </source>
</evidence>
<dbReference type="Gene3D" id="1.20.120.450">
    <property type="entry name" value="dinb family like domain"/>
    <property type="match status" value="1"/>
</dbReference>
<evidence type="ECO:0000256" key="3">
    <source>
        <dbReference type="PIRSR" id="PIRSR607837-1"/>
    </source>
</evidence>
<evidence type="ECO:0000313" key="4">
    <source>
        <dbReference type="EMBL" id="PRC92771.1"/>
    </source>
</evidence>
<name>A0A2S9GYI2_9BURK</name>
<comment type="caution">
    <text evidence="4">The sequence shown here is derived from an EMBL/GenBank/DDBJ whole genome shotgun (WGS) entry which is preliminary data.</text>
</comment>
<reference evidence="4 5" key="1">
    <citation type="submission" date="2018-02" db="EMBL/GenBank/DDBJ databases">
        <title>Solimicrobium silvestre gen. nov., sp. nov., isolated from alpine forest soil.</title>
        <authorList>
            <person name="Margesin R."/>
            <person name="Albuquerque L."/>
            <person name="Zhang D.-C."/>
            <person name="Froufe H.J.C."/>
            <person name="Severino R."/>
            <person name="Roxo I."/>
            <person name="Egas C."/>
            <person name="Da Costa M.S."/>
        </authorList>
    </citation>
    <scope>NUCLEOTIDE SEQUENCE [LARGE SCALE GENOMIC DNA]</scope>
    <source>
        <strain evidence="4 5">S20-91</strain>
    </source>
</reference>
<dbReference type="SUPFAM" id="SSF109854">
    <property type="entry name" value="DinB/YfiT-like putative metalloenzymes"/>
    <property type="match status" value="1"/>
</dbReference>
<feature type="binding site" evidence="3">
    <location>
        <position position="130"/>
    </location>
    <ligand>
        <name>a divalent metal cation</name>
        <dbReference type="ChEBI" id="CHEBI:60240"/>
    </ligand>
</feature>
<evidence type="ECO:0000313" key="5">
    <source>
        <dbReference type="Proteomes" id="UP000237839"/>
    </source>
</evidence>
<dbReference type="OrthoDB" id="9807509at2"/>
<dbReference type="RefSeq" id="WP_105532262.1">
    <property type="nucleotide sequence ID" value="NZ_PUGF01000011.1"/>
</dbReference>
<gene>
    <name evidence="4" type="ORF">S2091_2501</name>
</gene>
<dbReference type="InterPro" id="IPR007837">
    <property type="entry name" value="DinB"/>
</dbReference>
<dbReference type="PANTHER" id="PTHR37302">
    <property type="entry name" value="SLR1116 PROTEIN"/>
    <property type="match status" value="1"/>
</dbReference>
<evidence type="ECO:0000256" key="2">
    <source>
        <dbReference type="ARBA" id="ARBA00022723"/>
    </source>
</evidence>
<dbReference type="PANTHER" id="PTHR37302:SF1">
    <property type="entry name" value="PROTEIN DINB"/>
    <property type="match status" value="1"/>
</dbReference>